<dbReference type="Proteomes" id="UP000267246">
    <property type="component" value="Unassembled WGS sequence"/>
</dbReference>
<feature type="chain" id="PRO_5018242510" evidence="1">
    <location>
        <begin position="21"/>
        <end position="63"/>
    </location>
</feature>
<feature type="non-terminal residue" evidence="2">
    <location>
        <position position="63"/>
    </location>
</feature>
<accession>A0A3M0A2J1</accession>
<sequence>MSKPKFKKLLVLLSLLPVSALPLTSISLKTDKQNNNKITETRATRAEPWHAGALAVLQKDFQE</sequence>
<protein>
    <submittedName>
        <fullName evidence="2">Uncharacterized protein</fullName>
    </submittedName>
</protein>
<comment type="caution">
    <text evidence="2">The sequence shown here is derived from an EMBL/GenBank/DDBJ whole genome shotgun (WGS) entry which is preliminary data.</text>
</comment>
<feature type="signal peptide" evidence="1">
    <location>
        <begin position="1"/>
        <end position="20"/>
    </location>
</feature>
<proteinExistence type="predicted"/>
<evidence type="ECO:0000313" key="2">
    <source>
        <dbReference type="EMBL" id="RMA78664.1"/>
    </source>
</evidence>
<name>A0A3M0A2J1_9BACT</name>
<reference evidence="2 3" key="1">
    <citation type="submission" date="2018-10" db="EMBL/GenBank/DDBJ databases">
        <title>Genomic Encyclopedia of Archaeal and Bacterial Type Strains, Phase II (KMG-II): from individual species to whole genera.</title>
        <authorList>
            <person name="Goeker M."/>
        </authorList>
    </citation>
    <scope>NUCLEOTIDE SEQUENCE [LARGE SCALE GENOMIC DNA]</scope>
    <source>
        <strain evidence="2 3">ATCC 29870</strain>
    </source>
</reference>
<keyword evidence="3" id="KW-1185">Reference proteome</keyword>
<keyword evidence="1" id="KW-0732">Signal</keyword>
<evidence type="ECO:0000313" key="3">
    <source>
        <dbReference type="Proteomes" id="UP000267246"/>
    </source>
</evidence>
<evidence type="ECO:0000256" key="1">
    <source>
        <dbReference type="SAM" id="SignalP"/>
    </source>
</evidence>
<dbReference type="EMBL" id="REFI01000006">
    <property type="protein sequence ID" value="RMA78664.1"/>
    <property type="molecule type" value="Genomic_DNA"/>
</dbReference>
<organism evidence="2 3">
    <name type="scientific">Metamycoplasma subdolum</name>
    <dbReference type="NCBI Taxonomy" id="92407"/>
    <lineage>
        <taxon>Bacteria</taxon>
        <taxon>Bacillati</taxon>
        <taxon>Mycoplasmatota</taxon>
        <taxon>Mycoplasmoidales</taxon>
        <taxon>Metamycoplasmataceae</taxon>
        <taxon>Metamycoplasma</taxon>
    </lineage>
</organism>
<gene>
    <name evidence="2" type="ORF">JN00_0307</name>
</gene>
<dbReference type="RefSeq" id="WP_147437885.1">
    <property type="nucleotide sequence ID" value="NZ_REFI01000006.1"/>
</dbReference>
<dbReference type="AlphaFoldDB" id="A0A3M0A2J1"/>